<feature type="domain" description="Outer membrane protein beta-barrel" evidence="7">
    <location>
        <begin position="18"/>
        <end position="262"/>
    </location>
</feature>
<dbReference type="Gene3D" id="2.40.160.20">
    <property type="match status" value="1"/>
</dbReference>
<dbReference type="InterPro" id="IPR051692">
    <property type="entry name" value="OMP-like"/>
</dbReference>
<evidence type="ECO:0000313" key="9">
    <source>
        <dbReference type="Proteomes" id="UP000048984"/>
    </source>
</evidence>
<organism evidence="8 9">
    <name type="scientific">Prosthecodimorpha hirschii</name>
    <dbReference type="NCBI Taxonomy" id="665126"/>
    <lineage>
        <taxon>Bacteria</taxon>
        <taxon>Pseudomonadati</taxon>
        <taxon>Pseudomonadota</taxon>
        <taxon>Alphaproteobacteria</taxon>
        <taxon>Hyphomicrobiales</taxon>
        <taxon>Ancalomicrobiaceae</taxon>
        <taxon>Prosthecodimorpha</taxon>
    </lineage>
</organism>
<sequence length="262" mass="28402">MGHSMKHLSIAAGVIAAMCAISTAKAEEPAFPGWGGLYFGATGGQSATSTSWKTNGHVVPAWGATYPYSIDTSATSFDARPDRMSFFVGYNYMITPVILAGIEAELGRGSSKTAHAMPGLQPFKAPYQNFHTRSRVISGNDSSLRLRAGYVVMPRLLVYATAGYATQMFRESSTCVIDPRVCNPDFSPLSHTSSKRLHGWTAGIGTEYQLLPNLIARVEYRRTDLDSTSFTAMPYVNFRTHGIKNTLSSTSDTMSVGLALKF</sequence>
<dbReference type="AlphaFoldDB" id="A0A0P6VV02"/>
<dbReference type="InterPro" id="IPR027385">
    <property type="entry name" value="Beta-barrel_OMP"/>
</dbReference>
<dbReference type="GO" id="GO:0009279">
    <property type="term" value="C:cell outer membrane"/>
    <property type="evidence" value="ECO:0007669"/>
    <property type="project" value="UniProtKB-SubCell"/>
</dbReference>
<gene>
    <name evidence="8" type="ORF">ABB55_25035</name>
</gene>
<keyword evidence="9" id="KW-1185">Reference proteome</keyword>
<keyword evidence="4" id="KW-0998">Cell outer membrane</keyword>
<keyword evidence="3" id="KW-0472">Membrane</keyword>
<feature type="chain" id="PRO_5006131838" description="Outer membrane protein beta-barrel domain-containing protein" evidence="6">
    <location>
        <begin position="27"/>
        <end position="262"/>
    </location>
</feature>
<evidence type="ECO:0000259" key="7">
    <source>
        <dbReference type="Pfam" id="PF13505"/>
    </source>
</evidence>
<evidence type="ECO:0000256" key="3">
    <source>
        <dbReference type="ARBA" id="ARBA00023136"/>
    </source>
</evidence>
<reference evidence="8 9" key="1">
    <citation type="submission" date="2015-09" db="EMBL/GenBank/DDBJ databases">
        <authorList>
            <person name="Jackson K.R."/>
            <person name="Lunt B.L."/>
            <person name="Fisher J.N.B."/>
            <person name="Gardner A.V."/>
            <person name="Bailey M.E."/>
            <person name="Deus L.M."/>
            <person name="Earl A.S."/>
            <person name="Gibby P.D."/>
            <person name="Hartmann K.A."/>
            <person name="Liu J.E."/>
            <person name="Manci A.M."/>
            <person name="Nielsen D.A."/>
            <person name="Solomon M.B."/>
            <person name="Breakwell D.P."/>
            <person name="Burnett S.H."/>
            <person name="Grose J.H."/>
        </authorList>
    </citation>
    <scope>NUCLEOTIDE SEQUENCE [LARGE SCALE GENOMIC DNA]</scope>
    <source>
        <strain evidence="8 9">16</strain>
    </source>
</reference>
<evidence type="ECO:0000256" key="1">
    <source>
        <dbReference type="ARBA" id="ARBA00004442"/>
    </source>
</evidence>
<comment type="caution">
    <text evidence="8">The sequence shown here is derived from an EMBL/GenBank/DDBJ whole genome shotgun (WGS) entry which is preliminary data.</text>
</comment>
<dbReference type="PANTHER" id="PTHR34001:SF3">
    <property type="entry name" value="BLL7405 PROTEIN"/>
    <property type="match status" value="1"/>
</dbReference>
<dbReference type="PANTHER" id="PTHR34001">
    <property type="entry name" value="BLL7405 PROTEIN"/>
    <property type="match status" value="1"/>
</dbReference>
<evidence type="ECO:0000256" key="6">
    <source>
        <dbReference type="SAM" id="SignalP"/>
    </source>
</evidence>
<evidence type="ECO:0000313" key="8">
    <source>
        <dbReference type="EMBL" id="KPL55087.1"/>
    </source>
</evidence>
<dbReference type="InterPro" id="IPR011250">
    <property type="entry name" value="OMP/PagP_B-barrel"/>
</dbReference>
<comment type="similarity">
    <text evidence="5">Belongs to the Omp25/RopB family.</text>
</comment>
<dbReference type="STRING" id="665126.ABB55_25035"/>
<dbReference type="Proteomes" id="UP000048984">
    <property type="component" value="Unassembled WGS sequence"/>
</dbReference>
<keyword evidence="2 6" id="KW-0732">Signal</keyword>
<dbReference type="EMBL" id="LJYW01000001">
    <property type="protein sequence ID" value="KPL55087.1"/>
    <property type="molecule type" value="Genomic_DNA"/>
</dbReference>
<name>A0A0P6VV02_9HYPH</name>
<proteinExistence type="inferred from homology"/>
<protein>
    <recommendedName>
        <fullName evidence="7">Outer membrane protein beta-barrel domain-containing protein</fullName>
    </recommendedName>
</protein>
<dbReference type="SUPFAM" id="SSF56925">
    <property type="entry name" value="OMPA-like"/>
    <property type="match status" value="1"/>
</dbReference>
<evidence type="ECO:0000256" key="2">
    <source>
        <dbReference type="ARBA" id="ARBA00022729"/>
    </source>
</evidence>
<dbReference type="Pfam" id="PF13505">
    <property type="entry name" value="OMP_b-brl"/>
    <property type="match status" value="1"/>
</dbReference>
<evidence type="ECO:0000256" key="5">
    <source>
        <dbReference type="ARBA" id="ARBA00038306"/>
    </source>
</evidence>
<feature type="signal peptide" evidence="6">
    <location>
        <begin position="1"/>
        <end position="26"/>
    </location>
</feature>
<evidence type="ECO:0000256" key="4">
    <source>
        <dbReference type="ARBA" id="ARBA00023237"/>
    </source>
</evidence>
<accession>A0A0P6VV02</accession>
<reference evidence="8 9" key="2">
    <citation type="submission" date="2015-10" db="EMBL/GenBank/DDBJ databases">
        <title>Draft Genome Sequence of Prosthecomicrobium hirschii ATCC 27832.</title>
        <authorList>
            <person name="Daniel J."/>
            <person name="Givan S.A."/>
            <person name="Brun Y.V."/>
            <person name="Brown P.J."/>
        </authorList>
    </citation>
    <scope>NUCLEOTIDE SEQUENCE [LARGE SCALE GENOMIC DNA]</scope>
    <source>
        <strain evidence="8 9">16</strain>
    </source>
</reference>
<comment type="subcellular location">
    <subcellularLocation>
        <location evidence="1">Cell outer membrane</location>
    </subcellularLocation>
</comment>